<feature type="compositionally biased region" description="Polar residues" evidence="1">
    <location>
        <begin position="277"/>
        <end position="291"/>
    </location>
</feature>
<dbReference type="AlphaFoldDB" id="A0A6A5UYD5"/>
<protein>
    <submittedName>
        <fullName evidence="2">Uncharacterized protein</fullName>
    </submittedName>
</protein>
<name>A0A6A5UYD5_9PLEO</name>
<sequence>MPPPLSDYDWDSSSESDTHAVPASKTKDQSYCPQPQREPALSSPSPEPERPRQSTAVICSKKRKQRGLLHELDLGNIVPSEDNIPASSVPISFYNTRGSTRSTRTLLYDQKYHPMDEYLRPSQAAKRRAEHGIDDEEDTDSVGFHDQADGESETDVEEQPQTKKRKKLDKLATRRSTRRSSRKVNRNVLYNAKVHPQDSQLGQLSDSTVSQVNEDYKVVFTASSVAADEIDEVVAITSSPVDDNSDEVISRASSVAAREVDRRVIRNTNEDYTDFVVSSPSRSTPLSTISVGNPGHRLDLPDDSRMIDRGNNSPLSSVEQTPFEIYKEPLHEQFAKEATARDSNDLSHLEQTPFEIYEEPLEVQLAKESTAAEAIDYDHDDKENAPGEPAMLEDAFANIDIRRMAGDAANERRLMHYLHPGSVSMFDGTDDRIGVASNVSRTAARANDIGYDSILGDNSSLPSSEVDSVLG</sequence>
<feature type="compositionally biased region" description="Basic residues" evidence="1">
    <location>
        <begin position="162"/>
        <end position="185"/>
    </location>
</feature>
<dbReference type="OrthoDB" id="5430111at2759"/>
<feature type="compositionally biased region" description="Basic and acidic residues" evidence="1">
    <location>
        <begin position="296"/>
        <end position="306"/>
    </location>
</feature>
<feature type="region of interest" description="Disordered" evidence="1">
    <location>
        <begin position="117"/>
        <end position="206"/>
    </location>
</feature>
<feature type="compositionally biased region" description="Acidic residues" evidence="1">
    <location>
        <begin position="149"/>
        <end position="158"/>
    </location>
</feature>
<feature type="region of interest" description="Disordered" evidence="1">
    <location>
        <begin position="1"/>
        <end position="65"/>
    </location>
</feature>
<proteinExistence type="predicted"/>
<feature type="compositionally biased region" description="Polar residues" evidence="1">
    <location>
        <begin position="197"/>
        <end position="206"/>
    </location>
</feature>
<dbReference type="Proteomes" id="UP000800036">
    <property type="component" value="Unassembled WGS sequence"/>
</dbReference>
<feature type="region of interest" description="Disordered" evidence="1">
    <location>
        <begin position="77"/>
        <end position="96"/>
    </location>
</feature>
<feature type="compositionally biased region" description="Polar residues" evidence="1">
    <location>
        <begin position="85"/>
        <end position="95"/>
    </location>
</feature>
<dbReference type="EMBL" id="ML976751">
    <property type="protein sequence ID" value="KAF1966087.1"/>
    <property type="molecule type" value="Genomic_DNA"/>
</dbReference>
<organism evidence="2 3">
    <name type="scientific">Bimuria novae-zelandiae CBS 107.79</name>
    <dbReference type="NCBI Taxonomy" id="1447943"/>
    <lineage>
        <taxon>Eukaryota</taxon>
        <taxon>Fungi</taxon>
        <taxon>Dikarya</taxon>
        <taxon>Ascomycota</taxon>
        <taxon>Pezizomycotina</taxon>
        <taxon>Dothideomycetes</taxon>
        <taxon>Pleosporomycetidae</taxon>
        <taxon>Pleosporales</taxon>
        <taxon>Massarineae</taxon>
        <taxon>Didymosphaeriaceae</taxon>
        <taxon>Bimuria</taxon>
    </lineage>
</organism>
<evidence type="ECO:0000313" key="3">
    <source>
        <dbReference type="Proteomes" id="UP000800036"/>
    </source>
</evidence>
<evidence type="ECO:0000313" key="2">
    <source>
        <dbReference type="EMBL" id="KAF1966087.1"/>
    </source>
</evidence>
<evidence type="ECO:0000256" key="1">
    <source>
        <dbReference type="SAM" id="MobiDB-lite"/>
    </source>
</evidence>
<accession>A0A6A5UYD5</accession>
<feature type="region of interest" description="Disordered" evidence="1">
    <location>
        <begin position="277"/>
        <end position="306"/>
    </location>
</feature>
<reference evidence="2" key="1">
    <citation type="journal article" date="2020" name="Stud. Mycol.">
        <title>101 Dothideomycetes genomes: a test case for predicting lifestyles and emergence of pathogens.</title>
        <authorList>
            <person name="Haridas S."/>
            <person name="Albert R."/>
            <person name="Binder M."/>
            <person name="Bloem J."/>
            <person name="Labutti K."/>
            <person name="Salamov A."/>
            <person name="Andreopoulos B."/>
            <person name="Baker S."/>
            <person name="Barry K."/>
            <person name="Bills G."/>
            <person name="Bluhm B."/>
            <person name="Cannon C."/>
            <person name="Castanera R."/>
            <person name="Culley D."/>
            <person name="Daum C."/>
            <person name="Ezra D."/>
            <person name="Gonzalez J."/>
            <person name="Henrissat B."/>
            <person name="Kuo A."/>
            <person name="Liang C."/>
            <person name="Lipzen A."/>
            <person name="Lutzoni F."/>
            <person name="Magnuson J."/>
            <person name="Mondo S."/>
            <person name="Nolan M."/>
            <person name="Ohm R."/>
            <person name="Pangilinan J."/>
            <person name="Park H.-J."/>
            <person name="Ramirez L."/>
            <person name="Alfaro M."/>
            <person name="Sun H."/>
            <person name="Tritt A."/>
            <person name="Yoshinaga Y."/>
            <person name="Zwiers L.-H."/>
            <person name="Turgeon B."/>
            <person name="Goodwin S."/>
            <person name="Spatafora J."/>
            <person name="Crous P."/>
            <person name="Grigoriev I."/>
        </authorList>
    </citation>
    <scope>NUCLEOTIDE SEQUENCE</scope>
    <source>
        <strain evidence="2">CBS 107.79</strain>
    </source>
</reference>
<gene>
    <name evidence="2" type="ORF">BU23DRAFT_574341</name>
</gene>
<keyword evidence="3" id="KW-1185">Reference proteome</keyword>